<dbReference type="Proteomes" id="UP000659904">
    <property type="component" value="Unassembled WGS sequence"/>
</dbReference>
<dbReference type="Pfam" id="PF14015">
    <property type="entry name" value="DUF4231"/>
    <property type="match status" value="1"/>
</dbReference>
<protein>
    <recommendedName>
        <fullName evidence="5">DUF4231 domain-containing protein</fullName>
    </recommendedName>
</protein>
<gene>
    <name evidence="3" type="ORF">Cci01nite_81480</name>
</gene>
<keyword evidence="2" id="KW-0812">Transmembrane</keyword>
<dbReference type="InterPro" id="IPR025325">
    <property type="entry name" value="DUF4231"/>
</dbReference>
<evidence type="ECO:0008006" key="5">
    <source>
        <dbReference type="Google" id="ProtNLM"/>
    </source>
</evidence>
<accession>A0A8J3KW68</accession>
<dbReference type="AlphaFoldDB" id="A0A8J3KW68"/>
<evidence type="ECO:0000256" key="1">
    <source>
        <dbReference type="SAM" id="MobiDB-lite"/>
    </source>
</evidence>
<feature type="region of interest" description="Disordered" evidence="1">
    <location>
        <begin position="121"/>
        <end position="142"/>
    </location>
</feature>
<feature type="compositionally biased region" description="Basic and acidic residues" evidence="1">
    <location>
        <begin position="129"/>
        <end position="142"/>
    </location>
</feature>
<keyword evidence="2" id="KW-1133">Transmembrane helix</keyword>
<keyword evidence="2" id="KW-0472">Membrane</keyword>
<comment type="caution">
    <text evidence="3">The sequence shown here is derived from an EMBL/GenBank/DDBJ whole genome shotgun (WGS) entry which is preliminary data.</text>
</comment>
<dbReference type="NCBIfam" id="NF033634">
    <property type="entry name" value="SLATT_1"/>
    <property type="match status" value="1"/>
</dbReference>
<dbReference type="EMBL" id="BONH01000068">
    <property type="protein sequence ID" value="GIG03055.1"/>
    <property type="molecule type" value="Genomic_DNA"/>
</dbReference>
<keyword evidence="4" id="KW-1185">Reference proteome</keyword>
<name>A0A8J3KW68_9ACTN</name>
<organism evidence="3 4">
    <name type="scientific">Catellatospora citrea</name>
    <dbReference type="NCBI Taxonomy" id="53366"/>
    <lineage>
        <taxon>Bacteria</taxon>
        <taxon>Bacillati</taxon>
        <taxon>Actinomycetota</taxon>
        <taxon>Actinomycetes</taxon>
        <taxon>Micromonosporales</taxon>
        <taxon>Micromonosporaceae</taxon>
        <taxon>Catellatospora</taxon>
    </lineage>
</organism>
<evidence type="ECO:0000256" key="2">
    <source>
        <dbReference type="SAM" id="Phobius"/>
    </source>
</evidence>
<sequence length="142" mass="15403">MAVLGGVVVPVLVNVDFPYARLVTTATSLVVASVVALESLYKYRDQWKNYRSTEQMLMHEKYYFQTRTGVYTGLDDQAAFSALVDRVEDLIAAENSATLNAMTHGTTTQATDHMAAVAGTGSLRPPVQRSDDAKGDAVNGEK</sequence>
<feature type="transmembrane region" description="Helical" evidence="2">
    <location>
        <begin position="20"/>
        <end position="41"/>
    </location>
</feature>
<evidence type="ECO:0000313" key="3">
    <source>
        <dbReference type="EMBL" id="GIG03055.1"/>
    </source>
</evidence>
<evidence type="ECO:0000313" key="4">
    <source>
        <dbReference type="Proteomes" id="UP000659904"/>
    </source>
</evidence>
<reference evidence="3 4" key="1">
    <citation type="submission" date="2021-01" db="EMBL/GenBank/DDBJ databases">
        <title>Whole genome shotgun sequence of Catellatospora citrea NBRC 14495.</title>
        <authorList>
            <person name="Komaki H."/>
            <person name="Tamura T."/>
        </authorList>
    </citation>
    <scope>NUCLEOTIDE SEQUENCE [LARGE SCALE GENOMIC DNA]</scope>
    <source>
        <strain evidence="3 4">NBRC 14495</strain>
    </source>
</reference>
<proteinExistence type="predicted"/>